<evidence type="ECO:0000313" key="2">
    <source>
        <dbReference type="Proteomes" id="UP000178104"/>
    </source>
</evidence>
<dbReference type="Proteomes" id="UP000178104">
    <property type="component" value="Unassembled WGS sequence"/>
</dbReference>
<dbReference type="STRING" id="1801780.A2917_01390"/>
<comment type="caution">
    <text evidence="1">The sequence shown here is derived from an EMBL/GenBank/DDBJ whole genome shotgun (WGS) entry which is preliminary data.</text>
</comment>
<sequence length="82" mass="9709">MLKKFMKIKKGSQSVQENKSKKEYGVLKMCRKCYAFQYENGWHFEKPAHLLERDPNEEVTVQFSQCSACVEEALAMYDMEYV</sequence>
<dbReference type="AlphaFoldDB" id="A0A1F6XLG2"/>
<gene>
    <name evidence="1" type="ORF">A2917_01390</name>
</gene>
<organism evidence="1 2">
    <name type="scientific">Candidatus Nomurabacteria bacterium RIFCSPLOWO2_01_FULL_42_17</name>
    <dbReference type="NCBI Taxonomy" id="1801780"/>
    <lineage>
        <taxon>Bacteria</taxon>
        <taxon>Candidatus Nomuraibacteriota</taxon>
    </lineage>
</organism>
<dbReference type="EMBL" id="MFVE01000008">
    <property type="protein sequence ID" value="OGI95017.1"/>
    <property type="molecule type" value="Genomic_DNA"/>
</dbReference>
<evidence type="ECO:0000313" key="1">
    <source>
        <dbReference type="EMBL" id="OGI95017.1"/>
    </source>
</evidence>
<proteinExistence type="predicted"/>
<name>A0A1F6XLG2_9BACT</name>
<reference evidence="1 2" key="1">
    <citation type="journal article" date="2016" name="Nat. Commun.">
        <title>Thousands of microbial genomes shed light on interconnected biogeochemical processes in an aquifer system.</title>
        <authorList>
            <person name="Anantharaman K."/>
            <person name="Brown C.T."/>
            <person name="Hug L.A."/>
            <person name="Sharon I."/>
            <person name="Castelle C.J."/>
            <person name="Probst A.J."/>
            <person name="Thomas B.C."/>
            <person name="Singh A."/>
            <person name="Wilkins M.J."/>
            <person name="Karaoz U."/>
            <person name="Brodie E.L."/>
            <person name="Williams K.H."/>
            <person name="Hubbard S.S."/>
            <person name="Banfield J.F."/>
        </authorList>
    </citation>
    <scope>NUCLEOTIDE SEQUENCE [LARGE SCALE GENOMIC DNA]</scope>
</reference>
<protein>
    <submittedName>
        <fullName evidence="1">Uncharacterized protein</fullName>
    </submittedName>
</protein>
<accession>A0A1F6XLG2</accession>